<dbReference type="PROSITE" id="PS00012">
    <property type="entry name" value="PHOSPHOPANTETHEINE"/>
    <property type="match status" value="1"/>
</dbReference>
<evidence type="ECO:0000259" key="12">
    <source>
        <dbReference type="PROSITE" id="PS52004"/>
    </source>
</evidence>
<dbReference type="SUPFAM" id="SSF52151">
    <property type="entry name" value="FabD/lysophospholipase-like"/>
    <property type="match status" value="3"/>
</dbReference>
<dbReference type="Pfam" id="PF08990">
    <property type="entry name" value="Docking"/>
    <property type="match status" value="1"/>
</dbReference>
<dbReference type="CDD" id="cd08956">
    <property type="entry name" value="KR_3_FAS_SDR_x"/>
    <property type="match status" value="1"/>
</dbReference>
<feature type="domain" description="PKS/mFAS DH" evidence="13">
    <location>
        <begin position="929"/>
        <end position="1200"/>
    </location>
</feature>
<dbReference type="SUPFAM" id="SSF55048">
    <property type="entry name" value="Probable ACP-binding domain of malonyl-CoA ACP transacylase"/>
    <property type="match status" value="3"/>
</dbReference>
<dbReference type="InterPro" id="IPR049900">
    <property type="entry name" value="PKS_mFAS_DH"/>
</dbReference>
<dbReference type="InterPro" id="IPR014043">
    <property type="entry name" value="Acyl_transferase_dom"/>
</dbReference>
<feature type="active site" description="Proton acceptor; for dehydratase activity" evidence="9">
    <location>
        <position position="961"/>
    </location>
</feature>
<evidence type="ECO:0000313" key="15">
    <source>
        <dbReference type="Proteomes" id="UP001180973"/>
    </source>
</evidence>
<feature type="domain" description="Ketosynthase family 3 (KS3)" evidence="12">
    <location>
        <begin position="3305"/>
        <end position="3723"/>
    </location>
</feature>
<dbReference type="SMART" id="SM00823">
    <property type="entry name" value="PKS_PP"/>
    <property type="match status" value="2"/>
</dbReference>
<dbReference type="PROSITE" id="PS52019">
    <property type="entry name" value="PKS_MFAS_DH"/>
    <property type="match status" value="1"/>
</dbReference>
<comment type="cofactor">
    <cofactor evidence="1">
        <name>pantetheine 4'-phosphate</name>
        <dbReference type="ChEBI" id="CHEBI:47942"/>
    </cofactor>
</comment>
<dbReference type="Pfam" id="PF14765">
    <property type="entry name" value="PS-DH"/>
    <property type="match status" value="1"/>
</dbReference>
<dbReference type="SMART" id="SM00827">
    <property type="entry name" value="PKS_AT"/>
    <property type="match status" value="3"/>
</dbReference>
<dbReference type="PROSITE" id="PS52004">
    <property type="entry name" value="KS3_2"/>
    <property type="match status" value="3"/>
</dbReference>
<dbReference type="SUPFAM" id="SSF51735">
    <property type="entry name" value="NAD(P)-binding Rossmann-fold domains"/>
    <property type="match status" value="5"/>
</dbReference>
<evidence type="ECO:0000256" key="6">
    <source>
        <dbReference type="ARBA" id="ARBA00023194"/>
    </source>
</evidence>
<dbReference type="Pfam" id="PF00698">
    <property type="entry name" value="Acyl_transf_1"/>
    <property type="match status" value="3"/>
</dbReference>
<keyword evidence="6" id="KW-0045">Antibiotic biosynthesis</keyword>
<dbReference type="InterPro" id="IPR036291">
    <property type="entry name" value="NAD(P)-bd_dom_sf"/>
</dbReference>
<feature type="region of interest" description="C-terminal hotdog fold" evidence="9">
    <location>
        <begin position="1063"/>
        <end position="1200"/>
    </location>
</feature>
<keyword evidence="5" id="KW-0808">Transferase</keyword>
<dbReference type="EMBL" id="JAVRFL010000035">
    <property type="protein sequence ID" value="MDT0532183.1"/>
    <property type="molecule type" value="Genomic_DNA"/>
</dbReference>
<dbReference type="SMART" id="SM00826">
    <property type="entry name" value="PKS_DH"/>
    <property type="match status" value="1"/>
</dbReference>
<proteinExistence type="predicted"/>
<dbReference type="InterPro" id="IPR016036">
    <property type="entry name" value="Malonyl_transacylase_ACP-bd"/>
</dbReference>
<name>A0ABU2X1X0_9ACTN</name>
<evidence type="ECO:0000256" key="8">
    <source>
        <dbReference type="ARBA" id="ARBA00023315"/>
    </source>
</evidence>
<dbReference type="InterPro" id="IPR016039">
    <property type="entry name" value="Thiolase-like"/>
</dbReference>
<dbReference type="InterPro" id="IPR036736">
    <property type="entry name" value="ACP-like_sf"/>
</dbReference>
<dbReference type="InterPro" id="IPR020806">
    <property type="entry name" value="PKS_PP-bd"/>
</dbReference>
<dbReference type="InterPro" id="IPR020841">
    <property type="entry name" value="PKS_Beta-ketoAc_synthase_dom"/>
</dbReference>
<evidence type="ECO:0000256" key="10">
    <source>
        <dbReference type="SAM" id="MobiDB-lite"/>
    </source>
</evidence>
<evidence type="ECO:0000259" key="11">
    <source>
        <dbReference type="PROSITE" id="PS50075"/>
    </source>
</evidence>
<dbReference type="NCBIfam" id="NF045894">
    <property type="entry name" value="PKS_plus_SDR"/>
    <property type="match status" value="1"/>
</dbReference>
<dbReference type="Gene3D" id="1.10.1200.10">
    <property type="entry name" value="ACP-like"/>
    <property type="match status" value="2"/>
</dbReference>
<dbReference type="InterPro" id="IPR015083">
    <property type="entry name" value="NorB/c/GfsB-D-like_docking"/>
</dbReference>
<dbReference type="InterPro" id="IPR055123">
    <property type="entry name" value="SpnB-like_Rossmann"/>
</dbReference>
<dbReference type="Pfam" id="PF08659">
    <property type="entry name" value="KR"/>
    <property type="match status" value="2"/>
</dbReference>
<evidence type="ECO:0000256" key="9">
    <source>
        <dbReference type="PROSITE-ProRule" id="PRU01363"/>
    </source>
</evidence>
<dbReference type="InterPro" id="IPR006162">
    <property type="entry name" value="Ppantetheine_attach_site"/>
</dbReference>
<protein>
    <submittedName>
        <fullName evidence="14">SDR family NAD(P)-dependent oxidoreductase</fullName>
    </submittedName>
</protein>
<dbReference type="Gene3D" id="3.40.47.10">
    <property type="match status" value="3"/>
</dbReference>
<dbReference type="Pfam" id="PF00109">
    <property type="entry name" value="ketoacyl-synt"/>
    <property type="match status" value="3"/>
</dbReference>
<comment type="caution">
    <text evidence="14">The sequence shown here is derived from an EMBL/GenBank/DDBJ whole genome shotgun (WGS) entry which is preliminary data.</text>
</comment>
<dbReference type="InterPro" id="IPR041618">
    <property type="entry name" value="PKS_DE"/>
</dbReference>
<keyword evidence="8" id="KW-0012">Acyltransferase</keyword>
<dbReference type="InterPro" id="IPR036299">
    <property type="entry name" value="Polyketide_synth_docking_sf"/>
</dbReference>
<reference evidence="14" key="1">
    <citation type="submission" date="2023-09" db="EMBL/GenBank/DDBJ databases">
        <title>30 novel species of actinomycetes from the DSMZ collection.</title>
        <authorList>
            <person name="Nouioui I."/>
        </authorList>
    </citation>
    <scope>NUCLEOTIDE SEQUENCE</scope>
    <source>
        <strain evidence="14">DSM 115977</strain>
    </source>
</reference>
<dbReference type="Pfam" id="PF22953">
    <property type="entry name" value="SpnB_Rossmann"/>
    <property type="match status" value="1"/>
</dbReference>
<dbReference type="InterPro" id="IPR020807">
    <property type="entry name" value="PKS_DH"/>
</dbReference>
<organism evidence="14 15">
    <name type="scientific">Micromonospora reichwaldensis</name>
    <dbReference type="NCBI Taxonomy" id="3075516"/>
    <lineage>
        <taxon>Bacteria</taxon>
        <taxon>Bacillati</taxon>
        <taxon>Actinomycetota</taxon>
        <taxon>Actinomycetes</taxon>
        <taxon>Micromonosporales</taxon>
        <taxon>Micromonosporaceae</taxon>
        <taxon>Micromonospora</taxon>
    </lineage>
</organism>
<dbReference type="SUPFAM" id="SSF101173">
    <property type="entry name" value="Docking domain B of the erythromycin polyketide synthase (DEBS)"/>
    <property type="match status" value="1"/>
</dbReference>
<dbReference type="InterPro" id="IPR014031">
    <property type="entry name" value="Ketoacyl_synth_C"/>
</dbReference>
<dbReference type="Pfam" id="PF02801">
    <property type="entry name" value="Ketoacyl-synt_C"/>
    <property type="match status" value="3"/>
</dbReference>
<dbReference type="Gene3D" id="6.10.140.1830">
    <property type="match status" value="2"/>
</dbReference>
<dbReference type="CDD" id="cd08952">
    <property type="entry name" value="KR_1_SDR_x"/>
    <property type="match status" value="1"/>
</dbReference>
<feature type="compositionally biased region" description="Low complexity" evidence="10">
    <location>
        <begin position="3731"/>
        <end position="3748"/>
    </location>
</feature>
<dbReference type="InterPro" id="IPR032821">
    <property type="entry name" value="PKS_assoc"/>
</dbReference>
<dbReference type="InterPro" id="IPR049551">
    <property type="entry name" value="PKS_DH_C"/>
</dbReference>
<feature type="region of interest" description="Disordered" evidence="10">
    <location>
        <begin position="3731"/>
        <end position="3774"/>
    </location>
</feature>
<feature type="active site" description="Proton donor; for dehydratase activity" evidence="9">
    <location>
        <position position="1124"/>
    </location>
</feature>
<dbReference type="Gene3D" id="3.40.50.720">
    <property type="entry name" value="NAD(P)-binding Rossmann-like Domain"/>
    <property type="match status" value="2"/>
</dbReference>
<dbReference type="SMART" id="SM00822">
    <property type="entry name" value="PKS_KR"/>
    <property type="match status" value="2"/>
</dbReference>
<dbReference type="Proteomes" id="UP001180973">
    <property type="component" value="Unassembled WGS sequence"/>
</dbReference>
<dbReference type="SMART" id="SM01294">
    <property type="entry name" value="PKS_PP_betabranch"/>
    <property type="match status" value="1"/>
</dbReference>
<dbReference type="PROSITE" id="PS50075">
    <property type="entry name" value="CARRIER"/>
    <property type="match status" value="2"/>
</dbReference>
<dbReference type="SMART" id="SM00825">
    <property type="entry name" value="PKS_KS"/>
    <property type="match status" value="3"/>
</dbReference>
<feature type="domain" description="Carrier" evidence="11">
    <location>
        <begin position="1679"/>
        <end position="1757"/>
    </location>
</feature>
<feature type="non-terminal residue" evidence="14">
    <location>
        <position position="4445"/>
    </location>
</feature>
<evidence type="ECO:0000256" key="1">
    <source>
        <dbReference type="ARBA" id="ARBA00001957"/>
    </source>
</evidence>
<dbReference type="InterPro" id="IPR050091">
    <property type="entry name" value="PKS_NRPS_Biosynth_Enz"/>
</dbReference>
<dbReference type="InterPro" id="IPR042104">
    <property type="entry name" value="PKS_dehydratase_sf"/>
</dbReference>
<comment type="pathway">
    <text evidence="2">Antibiotic biosynthesis.</text>
</comment>
<dbReference type="SUPFAM" id="SSF53901">
    <property type="entry name" value="Thiolase-like"/>
    <property type="match status" value="3"/>
</dbReference>
<dbReference type="InterPro" id="IPR013968">
    <property type="entry name" value="PKS_KR"/>
</dbReference>
<gene>
    <name evidence="14" type="ORF">RM555_24605</name>
</gene>
<accession>A0ABU2X1X0</accession>
<evidence type="ECO:0000256" key="4">
    <source>
        <dbReference type="ARBA" id="ARBA00022553"/>
    </source>
</evidence>
<evidence type="ECO:0000259" key="13">
    <source>
        <dbReference type="PROSITE" id="PS52019"/>
    </source>
</evidence>
<dbReference type="Pfam" id="PF00550">
    <property type="entry name" value="PP-binding"/>
    <property type="match status" value="2"/>
</dbReference>
<keyword evidence="4" id="KW-0597">Phosphoprotein</keyword>
<dbReference type="Gene3D" id="3.40.366.10">
    <property type="entry name" value="Malonyl-Coenzyme A Acyl Carrier Protein, domain 2"/>
    <property type="match status" value="3"/>
</dbReference>
<dbReference type="Gene3D" id="3.10.129.110">
    <property type="entry name" value="Polyketide synthase dehydratase"/>
    <property type="match status" value="1"/>
</dbReference>
<dbReference type="Gene3D" id="3.40.50.11460">
    <property type="match status" value="1"/>
</dbReference>
<dbReference type="Pfam" id="PF16197">
    <property type="entry name" value="KAsynt_C_assoc"/>
    <property type="match status" value="3"/>
</dbReference>
<evidence type="ECO:0000256" key="2">
    <source>
        <dbReference type="ARBA" id="ARBA00004792"/>
    </source>
</evidence>
<dbReference type="CDD" id="cd00833">
    <property type="entry name" value="PKS"/>
    <property type="match status" value="3"/>
</dbReference>
<dbReference type="PROSITE" id="PS00606">
    <property type="entry name" value="KS3_1"/>
    <property type="match status" value="3"/>
</dbReference>
<feature type="domain" description="Ketosynthase family 3 (KS3)" evidence="12">
    <location>
        <begin position="1775"/>
        <end position="2201"/>
    </location>
</feature>
<dbReference type="PANTHER" id="PTHR43775:SF51">
    <property type="entry name" value="INACTIVE PHENOLPHTHIOCEROL SYNTHESIS POLYKETIDE SYNTHASE TYPE I PKS1-RELATED"/>
    <property type="match status" value="1"/>
</dbReference>
<dbReference type="PANTHER" id="PTHR43775">
    <property type="entry name" value="FATTY ACID SYNTHASE"/>
    <property type="match status" value="1"/>
</dbReference>
<evidence type="ECO:0000256" key="3">
    <source>
        <dbReference type="ARBA" id="ARBA00022450"/>
    </source>
</evidence>
<keyword evidence="3" id="KW-0596">Phosphopantetheine</keyword>
<dbReference type="InterPro" id="IPR001227">
    <property type="entry name" value="Ac_transferase_dom_sf"/>
</dbReference>
<dbReference type="SUPFAM" id="SSF47336">
    <property type="entry name" value="ACP-like"/>
    <property type="match status" value="2"/>
</dbReference>
<dbReference type="Pfam" id="PF21089">
    <property type="entry name" value="PKS_DH_N"/>
    <property type="match status" value="1"/>
</dbReference>
<dbReference type="InterPro" id="IPR016035">
    <property type="entry name" value="Acyl_Trfase/lysoPLipase"/>
</dbReference>
<feature type="domain" description="Carrier" evidence="11">
    <location>
        <begin position="3212"/>
        <end position="3287"/>
    </location>
</feature>
<evidence type="ECO:0000256" key="5">
    <source>
        <dbReference type="ARBA" id="ARBA00022679"/>
    </source>
</evidence>
<feature type="domain" description="Ketosynthase family 3 (KS3)" evidence="12">
    <location>
        <begin position="33"/>
        <end position="459"/>
    </location>
</feature>
<evidence type="ECO:0000256" key="7">
    <source>
        <dbReference type="ARBA" id="ARBA00023268"/>
    </source>
</evidence>
<keyword evidence="15" id="KW-1185">Reference proteome</keyword>
<sequence>MANEAKLREYLKRVTADLHETSERLRAVDEQNHEPIAIVGMGCRYPGGVRTPEALWRLVESGVDAVTPFPADRGWDVENLYDPDPDAHGKSYTREGGFLHDAGEFDGGFFGISPREALAMDPQQRLLLEVAWEAVERAGIAADSLKGSRTGVFTGVMYHDYVSRLNGVPEEVEAFVGTGNHGSVVSGRIAYTFGFEGPAVTVDTACSSSLVAMHLAVQALRSGECTLALAGGVTVMSSPDTFVGFSRQRGLSPDGRCKSFAAAADGTGWSEGAGLLLLERLSDAQRNGHPVLAVVRGTAVNQDGASNGLTAPHGPSQQRVIRQALANARLSPADVDAVEAHGTGTRLGDPIEAQALLATYGRDRAEDQPLWLGSIKSNLGHTQAAAGVAGVIKMVMAMRHGVLPRTLHVDEPSPHVDWSAGAVSLLREPRPWPRGSRPLRAGVSSFGVSGTNAHVIVEAAPTAPQPAAGTDAVAGPDPLPWVVSARSAAALGAQADRLRSWLAEHPDAAPAAVGRALATGRSVLEHRAVVLGADRDELVAGLGALADGVPAASVRRGVASPTRVAVLCTGQGAQRVGMGRQLYAAFPVFAAAFDAACAELDRHLDRPLRAVLDGPAEVLDRTGYAQAALFAVEVAAYRLVESWGVVPDFVAGHSVGEVAAAHVAGVLSLPDAARLVAARGTLMQALPTGGAMVSIRATEAEVRQHLDTVGGAAGAGLAAVNGPESVVVSGDEDAVLAVAAHFAALGRSTKRLRVSHAFHSARMDPMLDAFGDVLGQLTFAVPRIPVVSTVTGAVLDPDEVRSPAYWLRNVRDTVRFEAAVATLRELGVGAYVEVGPGGVLSALTQEIVGADHSVCAPMLRADHDEAATALAAAATVWARGVPVDWAALFDGPPAPVDLPTYAFQRERYWLLPLPQAADVTAAGLTPTGHPLLGAVFRSADGDEVTLTGRLSVESQPWLAEHAVRDVVLFPGTGFVELALRAGAEVGADQLAELTLQAPLVLPETGGVDVQVAAERTGGEAWQVTVHARRSGTDDLWVRHATGLLAPAPGDGGATLADWPPTGATALDVSELTGRAARAGFAYGPAFQGLRAAWRVGTDVYAEVALPEPAADGAGAYGLHPALLDAAVQAVGLGIVDPGEARLPFAWSDVTLSAHGADTLRVRLTPTGADTVAMLVADATGEPVARVGSLVLRPLPAGELTSGGSPWRRSLFRLDWPRHAGGVGAPDGTTWAVLGDRPAPLPSGVTADRHVDLDALCDAGVPDVVLYPVAGAAATGPGPVHDLLAEVLAVLQGWLAAERHTGGSRLVVLTSGAVAVDDDADVADLAGAAVWGLLRSAQAEHPGRFLVVDLDDEESSASALAGLLSADEPQAAVRDGVVRVPRLVAAPEPDAPAPALDPDGTVLVTGGTGALGALVARHLVTRHGVRHLVLTNRRGPTAAGAADLLADLADLGATATVEACDAADPDALAALLDRIDPAHPLTGVVHTAGVLADRTLTSLTAGSLDEVLRPKVDAAAHLHELTAAHGLALFVTYSSAAGVTGSPGQANYAAANAFLDALAHRRRAAGLPAHSLAWGPWVESGGGMTAGLDRADTDRLARAGVRPLPEADGLALLDAALLTGLPTTVPMALDGPALRAQAEAGTLPSVLRGLVRAPRRRAARSGPAETAALAERLAGLDREERAAALLRLVLDQVAAVLGYADAAAVEAGRPFTELGFDSLTAVELRNRLGVVTGLRLPATLVFDHPTPLALAEHLDAETGTAAGAPPAPVAAVAALDEPIAIVGMSCRYPGGVRSPEQLWDLLVAGGDGITGFPADRGWDVDDLYDPSGARRGSSYAREGGFLADAGDFDATLFKISPHEALAMDPQQRLLLETAWEAIEDARIDPLALRGRPVGVFAGMMYHNHAAGLADVPEALDGYLGVGTASSVLSGRVAYSFGFEGPAVTVDTACSSSLVALHLAVQALRSGECDLALAGGVTVMATPETFIDFSRQRGMAPDGRCKSFSDAADGTGWSEGVGVLLVQRLSDARRDGRRVLAVVRGTAVNQDGASNGLTAPNGPSQQRVIRQALANARLGVADVDVVEAHGTGTTLGDPIEAQALLATYGQDRDDRDALLLGSVKSNIGHTQAAAGVAGVIKMIMAMRYGTVPATLHVDEPSSHVDWSSGAVELVTQAREWPGVGRARRAAVSSFGISGTNAHVIIEQSEPEPAAASAAPVGLPVPWVVSGRSERGLAGQAGRLASFVRDRSVSPVDVSWSLATTRAALEHRAVVWGSDADELVAGLSAVAEGGPAVSGVVSAGRRAVLFTGQGSQRVGMGRELYDAFPVFAASFDEVCARFDGLLPRALREVVFAEAGSETAGLLEQTVFAQAGLFAVEVALWELLSSWGVRADYLAGHSIGEVTAAYVSGMLSLADACTLVAARGRLMQALPAGGVMAAVGASEEAVAELISVSGAAVDIAAVNGPASVVVSGAGDEVAPVVAACRERGWRTKELAVSHAFHSRLMEPMLGEFASVVAGLDWRSPRVPIVSNVTGAVAGAGEVTDPGYWVRHVRQPVRFADGVVALRALGVDTFLEVGPDATLTAMVAEIVADAGVRRVPASRRERSEVAAVTAALGQLWVAGVPVDWAAYHGQTGARPRVVDLPTYAFDHRRYWINAATRSYRPPAARRTAADEDFWRAIEAEDLTTLAESLAVDADAPLADVLPALSTWRRRRDAEAALDSWRYRVAWQPLTDDAARAEATDFLLVVPADADAAVTDWAAALGAAGGRIVEVDAACDRKRLAHDLAEASTGRDGDVLPVLSLLALDTRPYAGAASVPTGLAGTVALAQALGDAGIAARLWILTRGAVSVGSRDRHVDPVQAMAWGFGSVLRAEHPHRWGGLVDVPEQPDQGVVRMLRTLIAGTGREDEVALRGTGGHARRLVRATYGDTGTRRSWTPRGTVLITGGTGALGGHVARTLAAEGAEHLLLVSRRGGEAPGATALAEELAGLGARVTLASCDVADRAALAALLDSIPAELPLSAVVHTAAALDDNVVDAVSVDQLATALRAKVDAARNLDELTRGTDLSAFVLFSSLAGLMGAAGQTTYAPGNAFLDALAQRRRAEGLPATSLAWGLWADGGVSAGEFEQRLSRTGFGAMAPETAVRALTRALDRDETYLVVADIDWARVAAAGGRRPHPLVRDLLAEAGAAGAADAPVPAADLRLRLAGMSGAEQLRALGELVRAEVAAVLGHESAERVAPDRAFQDLGFTSLAAVELRNRLDAATGLALPTTLAFDYPNSAALAGHIHAELLGGQALPVPAATGPVVGDDPIVIVGMGCRFPAGAESPEGLWDLLTAGADAMSDFPTNRHWDLESLAGTDSCVSRGAFLADAGGFDAEFFGISPREALAMDPQQRLLLEVAWEAFEDARIEPLALRGDRVGVFAGTNGQDYETVVRQAGEALAGFGATGASASVLSGRVAYSFGFEGPAVTVDTACSSSLVALHLAAQALRSGECDLALAGGVTVMATPGAFIEFSRQGGLSADGRCKAFAESADGTAWGEGVGVLVVQRLSDARRDGRRVLAVVRGSAVNQDGASNGLTAPNGPSQQRVIRQALASAGLSTADVDVVEAHGTGTSLGDPIEAQALLATYGQGRDVPLLLGSVKSNIGHTQAAAGVAGIIKMVLAMRHGMVPATLHVDAPSSHVDWASGAVELVTESREWPGVERPRRAGVSSFGISGTNAHVIIEQPELAAEAAPLPGPAAASAAEPVAAEESVHPSGAEQRGEADRGGPADGLPVPAPVGLPVPWVVSGRSERGLAGQAARLASFVRDRSLSPVDVSWSLATTRAALEHRAVVWGSDVDELAAGLATVAEGRVSGVVSAGRRAVLFTGQGSQRVGMGRELYDAFPVFAVSFDEVCARFDGLLPRALREVVFAEPGTADGALLDQTVFAQAGLFAVEVALWKLLSSWGVRADFLAGHSIGEVTAAYVSGMLSLADACTLVAARGRLMQALPAGGVMAAVGASEEAVAELIGASGAAVDVAAVNGPASVVVSGAAGEVASVVATARERGWRVKELAVSHAFHSRLMEPMLDEFRSVVAGLDWRVPRVAVVSNVTGAVADPLELVDPEYWVRHVRQPVRFADGVVALRALGVDTFLEVGPDATLTAMVAEIVGDAGVRRVPASRREQSEVAAVTAALGQLWVAGVPVDWAAYHGQTGARPRVVDLPTYAFDHAWYWPEAAPAARRDAHGEALDGRFWAAVESGDPDLVGGELGVGADEPFSAVLPKLAQWRRAAQQRSTVDSWRYRVVWRRQDVTGTGNLTGSWLVLMVPGQEDHPLLAGLAERGAEVVPVVLDALDRDEVARRLAGAVEAGQPVAGLVSLLSLAGAGVVEALAVAQALATTEVQGRLWWLTRGAVSVDDAEPLTDVVGAAVWGLGRVVGVEVPLRWGGLVDLPGLLDGGVWGRLCGVLS</sequence>
<dbReference type="InterPro" id="IPR057326">
    <property type="entry name" value="KR_dom"/>
</dbReference>
<dbReference type="InterPro" id="IPR018201">
    <property type="entry name" value="Ketoacyl_synth_AS"/>
</dbReference>
<dbReference type="InterPro" id="IPR014030">
    <property type="entry name" value="Ketoacyl_synth_N"/>
</dbReference>
<dbReference type="InterPro" id="IPR049552">
    <property type="entry name" value="PKS_DH_N"/>
</dbReference>
<keyword evidence="7" id="KW-0511">Multifunctional enzyme</keyword>
<dbReference type="InterPro" id="IPR009081">
    <property type="entry name" value="PP-bd_ACP"/>
</dbReference>
<dbReference type="Pfam" id="PF18369">
    <property type="entry name" value="PKS_DE"/>
    <property type="match status" value="2"/>
</dbReference>
<evidence type="ECO:0000313" key="14">
    <source>
        <dbReference type="EMBL" id="MDT0532183.1"/>
    </source>
</evidence>
<dbReference type="Gene3D" id="3.30.70.3290">
    <property type="match status" value="3"/>
</dbReference>
<feature type="region of interest" description="N-terminal hotdog fold" evidence="9">
    <location>
        <begin position="929"/>
        <end position="1051"/>
    </location>
</feature>